<evidence type="ECO:0000259" key="6">
    <source>
        <dbReference type="Pfam" id="PF04932"/>
    </source>
</evidence>
<protein>
    <submittedName>
        <fullName evidence="7">O-antigen ligase</fullName>
    </submittedName>
</protein>
<accession>A0A419WRG9</accession>
<reference evidence="7 8" key="1">
    <citation type="submission" date="2018-09" db="EMBL/GenBank/DDBJ databases">
        <title>Genomic Encyclopedia of Archaeal and Bacterial Type Strains, Phase II (KMG-II): from individual species to whole genera.</title>
        <authorList>
            <person name="Goeker M."/>
        </authorList>
    </citation>
    <scope>NUCLEOTIDE SEQUENCE [LARGE SCALE GENOMIC DNA]</scope>
    <source>
        <strain evidence="7 8">DSM 13151</strain>
    </source>
</reference>
<dbReference type="PANTHER" id="PTHR37422:SF17">
    <property type="entry name" value="O-ANTIGEN LIGASE"/>
    <property type="match status" value="1"/>
</dbReference>
<organism evidence="7 8">
    <name type="scientific">Halopiger aswanensis</name>
    <dbReference type="NCBI Taxonomy" id="148449"/>
    <lineage>
        <taxon>Archaea</taxon>
        <taxon>Methanobacteriati</taxon>
        <taxon>Methanobacteriota</taxon>
        <taxon>Stenosarchaea group</taxon>
        <taxon>Halobacteria</taxon>
        <taxon>Halobacteriales</taxon>
        <taxon>Natrialbaceae</taxon>
        <taxon>Halopiger</taxon>
    </lineage>
</organism>
<dbReference type="InterPro" id="IPR007016">
    <property type="entry name" value="O-antigen_ligase-rel_domated"/>
</dbReference>
<feature type="transmembrane region" description="Helical" evidence="5">
    <location>
        <begin position="329"/>
        <end position="354"/>
    </location>
</feature>
<keyword evidence="8" id="KW-1185">Reference proteome</keyword>
<feature type="domain" description="O-antigen ligase-related" evidence="6">
    <location>
        <begin position="195"/>
        <end position="340"/>
    </location>
</feature>
<dbReference type="GO" id="GO:0016020">
    <property type="term" value="C:membrane"/>
    <property type="evidence" value="ECO:0007669"/>
    <property type="project" value="UniProtKB-SubCell"/>
</dbReference>
<keyword evidence="4 5" id="KW-0472">Membrane</keyword>
<dbReference type="GO" id="GO:0016874">
    <property type="term" value="F:ligase activity"/>
    <property type="evidence" value="ECO:0007669"/>
    <property type="project" value="UniProtKB-KW"/>
</dbReference>
<comment type="caution">
    <text evidence="7">The sequence shown here is derived from an EMBL/GenBank/DDBJ whole genome shotgun (WGS) entry which is preliminary data.</text>
</comment>
<evidence type="ECO:0000313" key="8">
    <source>
        <dbReference type="Proteomes" id="UP000283805"/>
    </source>
</evidence>
<feature type="transmembrane region" description="Helical" evidence="5">
    <location>
        <begin position="131"/>
        <end position="149"/>
    </location>
</feature>
<name>A0A419WRG9_9EURY</name>
<dbReference type="OrthoDB" id="202999at2157"/>
<dbReference type="PANTHER" id="PTHR37422">
    <property type="entry name" value="TEICHURONIC ACID BIOSYNTHESIS PROTEIN TUAE"/>
    <property type="match status" value="1"/>
</dbReference>
<evidence type="ECO:0000256" key="2">
    <source>
        <dbReference type="ARBA" id="ARBA00022692"/>
    </source>
</evidence>
<evidence type="ECO:0000256" key="3">
    <source>
        <dbReference type="ARBA" id="ARBA00022989"/>
    </source>
</evidence>
<dbReference type="RefSeq" id="WP_120243549.1">
    <property type="nucleotide sequence ID" value="NZ_RAPO01000001.1"/>
</dbReference>
<evidence type="ECO:0000256" key="1">
    <source>
        <dbReference type="ARBA" id="ARBA00004141"/>
    </source>
</evidence>
<proteinExistence type="predicted"/>
<evidence type="ECO:0000313" key="7">
    <source>
        <dbReference type="EMBL" id="RKD98091.1"/>
    </source>
</evidence>
<gene>
    <name evidence="7" type="ORF">ATJ93_1093</name>
</gene>
<dbReference type="EMBL" id="RAPO01000001">
    <property type="protein sequence ID" value="RKD98091.1"/>
    <property type="molecule type" value="Genomic_DNA"/>
</dbReference>
<dbReference type="Proteomes" id="UP000283805">
    <property type="component" value="Unassembled WGS sequence"/>
</dbReference>
<dbReference type="InterPro" id="IPR051533">
    <property type="entry name" value="WaaL-like"/>
</dbReference>
<keyword evidence="3 5" id="KW-1133">Transmembrane helix</keyword>
<dbReference type="AlphaFoldDB" id="A0A419WRG9"/>
<feature type="transmembrane region" description="Helical" evidence="5">
    <location>
        <begin position="366"/>
        <end position="382"/>
    </location>
</feature>
<feature type="transmembrane region" description="Helical" evidence="5">
    <location>
        <begin position="211"/>
        <end position="231"/>
    </location>
</feature>
<feature type="transmembrane region" description="Helical" evidence="5">
    <location>
        <begin position="70"/>
        <end position="89"/>
    </location>
</feature>
<feature type="transmembrane region" description="Helical" evidence="5">
    <location>
        <begin position="161"/>
        <end position="180"/>
    </location>
</feature>
<evidence type="ECO:0000256" key="5">
    <source>
        <dbReference type="SAM" id="Phobius"/>
    </source>
</evidence>
<comment type="subcellular location">
    <subcellularLocation>
        <location evidence="1">Membrane</location>
        <topology evidence="1">Multi-pass membrane protein</topology>
    </subcellularLocation>
</comment>
<feature type="transmembrane region" description="Helical" evidence="5">
    <location>
        <begin position="101"/>
        <end position="119"/>
    </location>
</feature>
<feature type="transmembrane region" description="Helical" evidence="5">
    <location>
        <begin position="35"/>
        <end position="58"/>
    </location>
</feature>
<sequence length="406" mass="46075">MVDNNWISFLKNIISFEAFFFLFLFAGLYNNHEVFNVLPINMTGVMAIMTVGWAFFLWLKDEWQWTAISFLLLVSYSILSVWLTISLFWSPGGSHAIFKTFRFWSISAWAVFGFVLIIGSSEERLKRFLKVIFISSIVMTCIIFYQYPFDGPSFRFAGSNHILPGRLVGIGGLVAVYLLSQTQRRYKRILLLIIFFTKISALLIAGSRGPLVALIGAIGFWLVVLSQESMFMKLRIGQTLRDFIKTGFVAGIGTGLMLLQFPNLIEKIPGIRRSIELLKLEGIGFSLQRRLQLWSYAYDMWKESPIIGHGVGGFYAEHNAYPHNIILEILVEFGIIGLCLVTIFVLICLGRLYVSRKAISPTKKSFIISFPVYCFLAASFSLDIAGNRIFFMSVSLMCVSEGLFKK</sequence>
<keyword evidence="7" id="KW-0436">Ligase</keyword>
<feature type="transmembrane region" description="Helical" evidence="5">
    <location>
        <begin position="12"/>
        <end position="29"/>
    </location>
</feature>
<dbReference type="Pfam" id="PF04932">
    <property type="entry name" value="Wzy_C"/>
    <property type="match status" value="1"/>
</dbReference>
<feature type="transmembrane region" description="Helical" evidence="5">
    <location>
        <begin position="243"/>
        <end position="261"/>
    </location>
</feature>
<keyword evidence="2 5" id="KW-0812">Transmembrane</keyword>
<evidence type="ECO:0000256" key="4">
    <source>
        <dbReference type="ARBA" id="ARBA00023136"/>
    </source>
</evidence>